<feature type="region of interest" description="Disordered" evidence="1">
    <location>
        <begin position="275"/>
        <end position="324"/>
    </location>
</feature>
<evidence type="ECO:0000256" key="1">
    <source>
        <dbReference type="SAM" id="MobiDB-lite"/>
    </source>
</evidence>
<dbReference type="EMBL" id="LUCM01005117">
    <property type="protein sequence ID" value="KAA0193315.1"/>
    <property type="molecule type" value="Genomic_DNA"/>
</dbReference>
<sequence>MGRSKLLPNRSRLNYIRIPDHKSSLLVYPSSPTLSTIRPGSTVFLPNTNNLLNATGPIYPAGVNSPVLIRNMASSTAQYETQPGMELIYDDVNHSTTYTTVNTGNKTPTTTPLMPVVSTPDGRTWVLDRTGRVYLPCAQTSTPSTYEPHVTHVAPLALPYESNGRALNCIPEYEQDEIFRGSVPLPNKRSATPLPSRPVQSSVAPRADSTPPLGFTGGQSQSVRDLMQSPHPRNQAKLIATLPFPYLQIRPTEVISLPAVNLYPFIHPLSAIDLSNRANRSPPLPPTPPVSMRAQSIPFVRTNSSRLNLSPPQRSPEPDTHSIE</sequence>
<organism evidence="2 3">
    <name type="scientific">Fasciolopsis buskii</name>
    <dbReference type="NCBI Taxonomy" id="27845"/>
    <lineage>
        <taxon>Eukaryota</taxon>
        <taxon>Metazoa</taxon>
        <taxon>Spiralia</taxon>
        <taxon>Lophotrochozoa</taxon>
        <taxon>Platyhelminthes</taxon>
        <taxon>Trematoda</taxon>
        <taxon>Digenea</taxon>
        <taxon>Plagiorchiida</taxon>
        <taxon>Echinostomata</taxon>
        <taxon>Echinostomatoidea</taxon>
        <taxon>Fasciolidae</taxon>
        <taxon>Fasciolopsis</taxon>
    </lineage>
</organism>
<gene>
    <name evidence="2" type="ORF">FBUS_01518</name>
</gene>
<reference evidence="2" key="1">
    <citation type="submission" date="2019-05" db="EMBL/GenBank/DDBJ databases">
        <title>Annotation for the trematode Fasciolopsis buski.</title>
        <authorList>
            <person name="Choi Y.-J."/>
        </authorList>
    </citation>
    <scope>NUCLEOTIDE SEQUENCE</scope>
    <source>
        <strain evidence="2">HT</strain>
        <tissue evidence="2">Whole worm</tissue>
    </source>
</reference>
<dbReference type="Proteomes" id="UP000728185">
    <property type="component" value="Unassembled WGS sequence"/>
</dbReference>
<feature type="region of interest" description="Disordered" evidence="1">
    <location>
        <begin position="183"/>
        <end position="230"/>
    </location>
</feature>
<accession>A0A8E0VLZ0</accession>
<dbReference type="AlphaFoldDB" id="A0A8E0VLZ0"/>
<keyword evidence="3" id="KW-1185">Reference proteome</keyword>
<dbReference type="OrthoDB" id="10518575at2759"/>
<name>A0A8E0VLZ0_9TREM</name>
<proteinExistence type="predicted"/>
<feature type="compositionally biased region" description="Polar residues" evidence="1">
    <location>
        <begin position="301"/>
        <end position="312"/>
    </location>
</feature>
<evidence type="ECO:0000313" key="2">
    <source>
        <dbReference type="EMBL" id="KAA0193315.1"/>
    </source>
</evidence>
<protein>
    <submittedName>
        <fullName evidence="2">Uncharacterized protein</fullName>
    </submittedName>
</protein>
<evidence type="ECO:0000313" key="3">
    <source>
        <dbReference type="Proteomes" id="UP000728185"/>
    </source>
</evidence>
<comment type="caution">
    <text evidence="2">The sequence shown here is derived from an EMBL/GenBank/DDBJ whole genome shotgun (WGS) entry which is preliminary data.</text>
</comment>